<dbReference type="eggNOG" id="COG0589">
    <property type="taxonomic scope" value="Bacteria"/>
</dbReference>
<dbReference type="PANTHER" id="PTHR46268:SF6">
    <property type="entry name" value="UNIVERSAL STRESS PROTEIN UP12"/>
    <property type="match status" value="1"/>
</dbReference>
<dbReference type="AlphaFoldDB" id="E6XEH2"/>
<reference evidence="3 4" key="1">
    <citation type="journal article" date="2010" name="Stand. Genomic Sci.">
        <title>Complete genome sequence of Cellulophaga algicola type strain (IC166).</title>
        <authorList>
            <person name="Abt B."/>
            <person name="Lu M."/>
            <person name="Misra M."/>
            <person name="Han C."/>
            <person name="Nolan M."/>
            <person name="Lucas S."/>
            <person name="Hammon N."/>
            <person name="Deshpande S."/>
            <person name="Cheng J.F."/>
            <person name="Tapia R."/>
            <person name="Goodwin L."/>
            <person name="Pitluck S."/>
            <person name="Liolios K."/>
            <person name="Pagani I."/>
            <person name="Ivanova N."/>
            <person name="Mavromatis K."/>
            <person name="Ovchinikova G."/>
            <person name="Pati A."/>
            <person name="Chen A."/>
            <person name="Palaniappan K."/>
            <person name="Land M."/>
            <person name="Hauser L."/>
            <person name="Chang Y.J."/>
            <person name="Jeffries C.D."/>
            <person name="Detter J.C."/>
            <person name="Brambilla E."/>
            <person name="Rohde M."/>
            <person name="Tindall B.J."/>
            <person name="Goker M."/>
            <person name="Woyke T."/>
            <person name="Bristow J."/>
            <person name="Eisen J.A."/>
            <person name="Markowitz V."/>
            <person name="Hugenholtz P."/>
            <person name="Kyrpides N.C."/>
            <person name="Klenk H.P."/>
            <person name="Lapidus A."/>
        </authorList>
    </citation>
    <scope>NUCLEOTIDE SEQUENCE [LARGE SCALE GENOMIC DNA]</scope>
    <source>
        <strain evidence="4">DSM 14237 / IC166 / ACAM 630</strain>
    </source>
</reference>
<dbReference type="PANTHER" id="PTHR46268">
    <property type="entry name" value="STRESS RESPONSE PROTEIN NHAX"/>
    <property type="match status" value="1"/>
</dbReference>
<evidence type="ECO:0000256" key="1">
    <source>
        <dbReference type="ARBA" id="ARBA00008791"/>
    </source>
</evidence>
<dbReference type="EMBL" id="CP002453">
    <property type="protein sequence ID" value="ADV50262.1"/>
    <property type="molecule type" value="Genomic_DNA"/>
</dbReference>
<dbReference type="HOGENOM" id="CLU_049301_11_2_10"/>
<protein>
    <submittedName>
        <fullName evidence="3">UspA domain-containing protein</fullName>
    </submittedName>
</protein>
<dbReference type="RefSeq" id="WP_013551725.1">
    <property type="nucleotide sequence ID" value="NC_014934.1"/>
</dbReference>
<dbReference type="Pfam" id="PF00582">
    <property type="entry name" value="Usp"/>
    <property type="match status" value="1"/>
</dbReference>
<keyword evidence="4" id="KW-1185">Reference proteome</keyword>
<proteinExistence type="inferred from homology"/>
<evidence type="ECO:0000259" key="2">
    <source>
        <dbReference type="Pfam" id="PF00582"/>
    </source>
</evidence>
<dbReference type="Proteomes" id="UP000008634">
    <property type="component" value="Chromosome"/>
</dbReference>
<dbReference type="KEGG" id="cao:Celal_2987"/>
<name>E6XEH2_CELAD</name>
<feature type="domain" description="UspA" evidence="2">
    <location>
        <begin position="1"/>
        <end position="148"/>
    </location>
</feature>
<evidence type="ECO:0000313" key="4">
    <source>
        <dbReference type="Proteomes" id="UP000008634"/>
    </source>
</evidence>
<dbReference type="InterPro" id="IPR014729">
    <property type="entry name" value="Rossmann-like_a/b/a_fold"/>
</dbReference>
<sequence>MKRICIALDYNPSAEKVGKIGYEYAKALNAEIFLVHVISDAPYYSIDYSPFLGYTSPFNTGSVVLVKELMEGASNFLSDSATHLGGGKIKTAVLEGEAGVAILEYLDENKMDLLVIGTHSQSSLENVLLGNTAVKIVKHTKIPLLVVPTKVEQ</sequence>
<comment type="similarity">
    <text evidence="1">Belongs to the universal stress protein A family.</text>
</comment>
<dbReference type="InterPro" id="IPR006016">
    <property type="entry name" value="UspA"/>
</dbReference>
<dbReference type="PRINTS" id="PR01438">
    <property type="entry name" value="UNVRSLSTRESS"/>
</dbReference>
<dbReference type="Gene3D" id="3.40.50.620">
    <property type="entry name" value="HUPs"/>
    <property type="match status" value="1"/>
</dbReference>
<gene>
    <name evidence="3" type="ordered locus">Celal_2987</name>
</gene>
<organism evidence="3 4">
    <name type="scientific">Cellulophaga algicola (strain DSM 14237 / IC166 / ACAM 630)</name>
    <dbReference type="NCBI Taxonomy" id="688270"/>
    <lineage>
        <taxon>Bacteria</taxon>
        <taxon>Pseudomonadati</taxon>
        <taxon>Bacteroidota</taxon>
        <taxon>Flavobacteriia</taxon>
        <taxon>Flavobacteriales</taxon>
        <taxon>Flavobacteriaceae</taxon>
        <taxon>Cellulophaga</taxon>
    </lineage>
</organism>
<evidence type="ECO:0000313" key="3">
    <source>
        <dbReference type="EMBL" id="ADV50262.1"/>
    </source>
</evidence>
<dbReference type="InterPro" id="IPR006015">
    <property type="entry name" value="Universal_stress_UspA"/>
</dbReference>
<dbReference type="SUPFAM" id="SSF52402">
    <property type="entry name" value="Adenine nucleotide alpha hydrolases-like"/>
    <property type="match status" value="1"/>
</dbReference>
<dbReference type="OrthoDB" id="9788959at2"/>
<dbReference type="CDD" id="cd00293">
    <property type="entry name" value="USP-like"/>
    <property type="match status" value="1"/>
</dbReference>
<accession>E6XEH2</accession>